<sequence length="386" mass="43127">MVVTSEMQEHLPWAILRAQIEVKTRDARGEARSLRVLQTQARFRAWYTSRSQKKGGSDLLQCRQKQGNEGMDKAQTQKNGTVDCSTGSVNHRWRMNEKATSRSPIAAPTSSPSLHFVPPSPADHTAPILGIEKYPPLNREPTPASDLFLPPSMIRMPNFEVSYPRFDDRNLALSRAGLRSREQDVVHLGKAIEDGIRWCEDYTGQRRFHANPSCALEGTLRLANDRSSQTPPPVPPNGDAYRERLFSWFSPRMDGTQATSETSTSSGAWMERPIQGSIEENGWARKLEEGEEKRGAEGKGWIGRQRSFLWVLGIHSRSSFSGWSPVYLIGLCWGWGPGSTTSVSYTTGGAMGWGRRLSRRPPIGLTRYAGARRGCRQNSPGLEEVE</sequence>
<dbReference type="EMBL" id="QPFP01000019">
    <property type="protein sequence ID" value="TEB31204.1"/>
    <property type="molecule type" value="Genomic_DNA"/>
</dbReference>
<gene>
    <name evidence="2" type="ORF">FA13DRAFT_1774285</name>
</gene>
<reference evidence="2 3" key="1">
    <citation type="journal article" date="2019" name="Nat. Ecol. Evol.">
        <title>Megaphylogeny resolves global patterns of mushroom evolution.</title>
        <authorList>
            <person name="Varga T."/>
            <person name="Krizsan K."/>
            <person name="Foldi C."/>
            <person name="Dima B."/>
            <person name="Sanchez-Garcia M."/>
            <person name="Sanchez-Ramirez S."/>
            <person name="Szollosi G.J."/>
            <person name="Szarkandi J.G."/>
            <person name="Papp V."/>
            <person name="Albert L."/>
            <person name="Andreopoulos W."/>
            <person name="Angelini C."/>
            <person name="Antonin V."/>
            <person name="Barry K.W."/>
            <person name="Bougher N.L."/>
            <person name="Buchanan P."/>
            <person name="Buyck B."/>
            <person name="Bense V."/>
            <person name="Catcheside P."/>
            <person name="Chovatia M."/>
            <person name="Cooper J."/>
            <person name="Damon W."/>
            <person name="Desjardin D."/>
            <person name="Finy P."/>
            <person name="Geml J."/>
            <person name="Haridas S."/>
            <person name="Hughes K."/>
            <person name="Justo A."/>
            <person name="Karasinski D."/>
            <person name="Kautmanova I."/>
            <person name="Kiss B."/>
            <person name="Kocsube S."/>
            <person name="Kotiranta H."/>
            <person name="LaButti K.M."/>
            <person name="Lechner B.E."/>
            <person name="Liimatainen K."/>
            <person name="Lipzen A."/>
            <person name="Lukacs Z."/>
            <person name="Mihaltcheva S."/>
            <person name="Morgado L.N."/>
            <person name="Niskanen T."/>
            <person name="Noordeloos M.E."/>
            <person name="Ohm R.A."/>
            <person name="Ortiz-Santana B."/>
            <person name="Ovrebo C."/>
            <person name="Racz N."/>
            <person name="Riley R."/>
            <person name="Savchenko A."/>
            <person name="Shiryaev A."/>
            <person name="Soop K."/>
            <person name="Spirin V."/>
            <person name="Szebenyi C."/>
            <person name="Tomsovsky M."/>
            <person name="Tulloss R.E."/>
            <person name="Uehling J."/>
            <person name="Grigoriev I.V."/>
            <person name="Vagvolgyi C."/>
            <person name="Papp T."/>
            <person name="Martin F.M."/>
            <person name="Miettinen O."/>
            <person name="Hibbett D.S."/>
            <person name="Nagy L.G."/>
        </authorList>
    </citation>
    <scope>NUCLEOTIDE SEQUENCE [LARGE SCALE GENOMIC DNA]</scope>
    <source>
        <strain evidence="2 3">FP101781</strain>
    </source>
</reference>
<accession>A0A4Y7TB87</accession>
<dbReference type="Proteomes" id="UP000298030">
    <property type="component" value="Unassembled WGS sequence"/>
</dbReference>
<evidence type="ECO:0000313" key="2">
    <source>
        <dbReference type="EMBL" id="TEB31204.1"/>
    </source>
</evidence>
<protein>
    <submittedName>
        <fullName evidence="2">Uncharacterized protein</fullName>
    </submittedName>
</protein>
<evidence type="ECO:0000256" key="1">
    <source>
        <dbReference type="SAM" id="MobiDB-lite"/>
    </source>
</evidence>
<dbReference type="AlphaFoldDB" id="A0A4Y7TB87"/>
<organism evidence="2 3">
    <name type="scientific">Coprinellus micaceus</name>
    <name type="common">Glistening ink-cap mushroom</name>
    <name type="synonym">Coprinus micaceus</name>
    <dbReference type="NCBI Taxonomy" id="71717"/>
    <lineage>
        <taxon>Eukaryota</taxon>
        <taxon>Fungi</taxon>
        <taxon>Dikarya</taxon>
        <taxon>Basidiomycota</taxon>
        <taxon>Agaricomycotina</taxon>
        <taxon>Agaricomycetes</taxon>
        <taxon>Agaricomycetidae</taxon>
        <taxon>Agaricales</taxon>
        <taxon>Agaricineae</taxon>
        <taxon>Psathyrellaceae</taxon>
        <taxon>Coprinellus</taxon>
    </lineage>
</organism>
<evidence type="ECO:0000313" key="3">
    <source>
        <dbReference type="Proteomes" id="UP000298030"/>
    </source>
</evidence>
<name>A0A4Y7TB87_COPMI</name>
<proteinExistence type="predicted"/>
<comment type="caution">
    <text evidence="2">The sequence shown here is derived from an EMBL/GenBank/DDBJ whole genome shotgun (WGS) entry which is preliminary data.</text>
</comment>
<feature type="region of interest" description="Disordered" evidence="1">
    <location>
        <begin position="66"/>
        <end position="118"/>
    </location>
</feature>
<keyword evidence="3" id="KW-1185">Reference proteome</keyword>
<feature type="compositionally biased region" description="Polar residues" evidence="1">
    <location>
        <begin position="74"/>
        <end position="89"/>
    </location>
</feature>